<dbReference type="HOGENOM" id="CLU_195311_0_0_6"/>
<accession>A0A077FAJ9</accession>
<organism evidence="2 3">
    <name type="scientific">Pseudomonas alkylphenolica</name>
    <dbReference type="NCBI Taxonomy" id="237609"/>
    <lineage>
        <taxon>Bacteria</taxon>
        <taxon>Pseudomonadati</taxon>
        <taxon>Pseudomonadota</taxon>
        <taxon>Gammaproteobacteria</taxon>
        <taxon>Pseudomonadales</taxon>
        <taxon>Pseudomonadaceae</taxon>
        <taxon>Pseudomonas</taxon>
    </lineage>
</organism>
<reference evidence="2 3" key="1">
    <citation type="submission" date="2014-07" db="EMBL/GenBank/DDBJ databases">
        <authorList>
            <person name="Lee K."/>
            <person name="Lim J.Y."/>
            <person name="Hwang I."/>
        </authorList>
    </citation>
    <scope>NUCLEOTIDE SEQUENCE [LARGE SCALE GENOMIC DNA]</scope>
    <source>
        <strain evidence="2 3">KL28</strain>
    </source>
</reference>
<dbReference type="OrthoDB" id="7027266at2"/>
<dbReference type="EMBL" id="CP009048">
    <property type="protein sequence ID" value="AIL62447.1"/>
    <property type="molecule type" value="Genomic_DNA"/>
</dbReference>
<keyword evidence="1" id="KW-0812">Transmembrane</keyword>
<feature type="transmembrane region" description="Helical" evidence="1">
    <location>
        <begin position="60"/>
        <end position="79"/>
    </location>
</feature>
<dbReference type="RefSeq" id="WP_038612526.1">
    <property type="nucleotide sequence ID" value="NZ_CP009048.1"/>
</dbReference>
<sequence>MKYLLIFILSHLATYCAIGAVIDARLQGLAEDLRHYPHAPIQAQYFEDVRLHAQHSKIEYCALLGTLLAALLSLLTWGLS</sequence>
<evidence type="ECO:0000256" key="1">
    <source>
        <dbReference type="SAM" id="Phobius"/>
    </source>
</evidence>
<evidence type="ECO:0000313" key="2">
    <source>
        <dbReference type="EMBL" id="AIL62447.1"/>
    </source>
</evidence>
<gene>
    <name evidence="2" type="ORF">PSAKL28_32810</name>
</gene>
<keyword evidence="1" id="KW-1133">Transmembrane helix</keyword>
<name>A0A077FAJ9_9PSED</name>
<evidence type="ECO:0000313" key="3">
    <source>
        <dbReference type="Proteomes" id="UP000028931"/>
    </source>
</evidence>
<keyword evidence="1" id="KW-0472">Membrane</keyword>
<proteinExistence type="predicted"/>
<dbReference type="Proteomes" id="UP000028931">
    <property type="component" value="Chromosome"/>
</dbReference>
<dbReference type="KEGG" id="palk:PSAKL28_32810"/>
<dbReference type="AlphaFoldDB" id="A0A077FAJ9"/>
<protein>
    <submittedName>
        <fullName evidence="2">Uncharacterized protein</fullName>
    </submittedName>
</protein>